<feature type="transmembrane region" description="Helical" evidence="1">
    <location>
        <begin position="103"/>
        <end position="128"/>
    </location>
</feature>
<comment type="caution">
    <text evidence="3">The sequence shown here is derived from an EMBL/GenBank/DDBJ whole genome shotgun (WGS) entry which is preliminary data.</text>
</comment>
<feature type="transmembrane region" description="Helical" evidence="1">
    <location>
        <begin position="6"/>
        <end position="25"/>
    </location>
</feature>
<dbReference type="InterPro" id="IPR003675">
    <property type="entry name" value="Rce1/LyrA-like_dom"/>
</dbReference>
<evidence type="ECO:0000313" key="4">
    <source>
        <dbReference type="Proteomes" id="UP000051557"/>
    </source>
</evidence>
<dbReference type="GO" id="GO:0080120">
    <property type="term" value="P:CAAX-box protein maturation"/>
    <property type="evidence" value="ECO:0007669"/>
    <property type="project" value="UniProtKB-ARBA"/>
</dbReference>
<feature type="transmembrane region" description="Helical" evidence="1">
    <location>
        <begin position="34"/>
        <end position="52"/>
    </location>
</feature>
<dbReference type="AlphaFoldDB" id="A0A0R2X5M7"/>
<gene>
    <name evidence="3" type="ORF">ABS32_07305</name>
</gene>
<sequence>MKGLIQGPGFPFVAPFALFMGLLYLRQNFPEHSWWLYGVCSLVVLGLILWLRPRYRGQDPAPPQILPSALIGLGAIVLWIGLDPWMPRTGGPRDNTFPFEAAFQIGTVPGVLAILFRFFGAVLVVPIVEELFWRGFLMRTIIKPEFEEVPLGTFQPLSFYITTVAFALVHVEFGSAILFGLIAGWWFCRTKSLRAVIVLHAAANLGLAVYVLITRNWFLW</sequence>
<accession>A0A0R2X5M7</accession>
<dbReference type="Pfam" id="PF02517">
    <property type="entry name" value="Rce1-like"/>
    <property type="match status" value="1"/>
</dbReference>
<evidence type="ECO:0000256" key="1">
    <source>
        <dbReference type="SAM" id="Phobius"/>
    </source>
</evidence>
<reference evidence="3 4" key="1">
    <citation type="submission" date="2015-10" db="EMBL/GenBank/DDBJ databases">
        <title>Metagenome-Assembled Genomes uncover a global brackish microbiome.</title>
        <authorList>
            <person name="Hugerth L.W."/>
            <person name="Larsson J."/>
            <person name="Alneberg J."/>
            <person name="Lindh M.V."/>
            <person name="Legrand C."/>
            <person name="Pinhassi J."/>
            <person name="Andersson A.F."/>
        </authorList>
    </citation>
    <scope>NUCLEOTIDE SEQUENCE [LARGE SCALE GENOMIC DNA]</scope>
    <source>
        <strain evidence="3">BACL9 MAG-120820-bin42</strain>
    </source>
</reference>
<proteinExistence type="predicted"/>
<dbReference type="GO" id="GO:0004175">
    <property type="term" value="F:endopeptidase activity"/>
    <property type="evidence" value="ECO:0007669"/>
    <property type="project" value="UniProtKB-ARBA"/>
</dbReference>
<dbReference type="InterPro" id="IPR014346">
    <property type="entry name" value="Prenyl_protease-related"/>
</dbReference>
<keyword evidence="1" id="KW-1133">Transmembrane helix</keyword>
<dbReference type="NCBIfam" id="TIGR03008">
    <property type="entry name" value="pepcterm_CAAX"/>
    <property type="match status" value="1"/>
</dbReference>
<feature type="domain" description="CAAX prenyl protease 2/Lysostaphin resistance protein A-like" evidence="2">
    <location>
        <begin position="114"/>
        <end position="205"/>
    </location>
</feature>
<dbReference type="EMBL" id="LIDM01000346">
    <property type="protein sequence ID" value="KRP31366.1"/>
    <property type="molecule type" value="Genomic_DNA"/>
</dbReference>
<organism evidence="3 4">
    <name type="scientific">Verrucomicrobia subdivision 6 bacterium BACL9 MAG-120820-bin42</name>
    <dbReference type="NCBI Taxonomy" id="1655634"/>
    <lineage>
        <taxon>Bacteria</taxon>
        <taxon>Pseudomonadati</taxon>
        <taxon>Verrucomicrobiota</taxon>
        <taxon>Verrucomicrobiia</taxon>
        <taxon>Verrucomicrobiales</taxon>
        <taxon>Verrucomicrobia subdivision 6</taxon>
    </lineage>
</organism>
<keyword evidence="1" id="KW-0472">Membrane</keyword>
<evidence type="ECO:0000259" key="2">
    <source>
        <dbReference type="Pfam" id="PF02517"/>
    </source>
</evidence>
<evidence type="ECO:0000313" key="3">
    <source>
        <dbReference type="EMBL" id="KRP31366.1"/>
    </source>
</evidence>
<protein>
    <recommendedName>
        <fullName evidence="2">CAAX prenyl protease 2/Lysostaphin resistance protein A-like domain-containing protein</fullName>
    </recommendedName>
</protein>
<feature type="transmembrane region" description="Helical" evidence="1">
    <location>
        <begin position="159"/>
        <end position="188"/>
    </location>
</feature>
<dbReference type="Proteomes" id="UP000051557">
    <property type="component" value="Unassembled WGS sequence"/>
</dbReference>
<feature type="transmembrane region" description="Helical" evidence="1">
    <location>
        <begin position="195"/>
        <end position="213"/>
    </location>
</feature>
<feature type="transmembrane region" description="Helical" evidence="1">
    <location>
        <begin position="64"/>
        <end position="82"/>
    </location>
</feature>
<keyword evidence="1" id="KW-0812">Transmembrane</keyword>
<name>A0A0R2X5M7_9BACT</name>